<reference evidence="1" key="1">
    <citation type="submission" date="2015-05" db="EMBL/GenBank/DDBJ databases">
        <title>The complete genome of Altererythrobacter atlanticus strain 26DY36.</title>
        <authorList>
            <person name="Wu Y.-H."/>
            <person name="Cheng H."/>
            <person name="Wu X.-W."/>
        </authorList>
    </citation>
    <scope>NUCLEOTIDE SEQUENCE [LARGE SCALE GENOMIC DNA]</scope>
    <source>
        <strain evidence="1">26DY36</strain>
    </source>
</reference>
<dbReference type="PANTHER" id="PTHR38442:SF1">
    <property type="entry name" value="INNER MEMBRANE PROTEIN"/>
    <property type="match status" value="1"/>
</dbReference>
<accession>A0A0F7KW70</accession>
<dbReference type="GO" id="GO:0005886">
    <property type="term" value="C:plasma membrane"/>
    <property type="evidence" value="ECO:0007669"/>
    <property type="project" value="TreeGrafter"/>
</dbReference>
<gene>
    <name evidence="1" type="ORF">WYH_02364</name>
</gene>
<dbReference type="InterPro" id="IPR016024">
    <property type="entry name" value="ARM-type_fold"/>
</dbReference>
<protein>
    <submittedName>
        <fullName evidence="1">Uncharacterized protein</fullName>
    </submittedName>
</protein>
<dbReference type="STRING" id="1267766.WYH_02364"/>
<dbReference type="KEGG" id="aay:WYH_02364"/>
<dbReference type="InterPro" id="IPR007383">
    <property type="entry name" value="DUF445"/>
</dbReference>
<dbReference type="AlphaFoldDB" id="A0A0F7KW70"/>
<organism evidence="1 2">
    <name type="scientific">Croceibacterium atlanticum</name>
    <dbReference type="NCBI Taxonomy" id="1267766"/>
    <lineage>
        <taxon>Bacteria</taxon>
        <taxon>Pseudomonadati</taxon>
        <taxon>Pseudomonadota</taxon>
        <taxon>Alphaproteobacteria</taxon>
        <taxon>Sphingomonadales</taxon>
        <taxon>Erythrobacteraceae</taxon>
        <taxon>Croceibacterium</taxon>
    </lineage>
</organism>
<evidence type="ECO:0000313" key="1">
    <source>
        <dbReference type="EMBL" id="AKH43396.1"/>
    </source>
</evidence>
<name>A0A0F7KW70_9SPHN</name>
<dbReference type="EMBL" id="CP011452">
    <property type="protein sequence ID" value="AKH43396.1"/>
    <property type="molecule type" value="Genomic_DNA"/>
</dbReference>
<dbReference type="PANTHER" id="PTHR38442">
    <property type="entry name" value="INNER MEMBRANE PROTEIN-RELATED"/>
    <property type="match status" value="1"/>
</dbReference>
<proteinExistence type="predicted"/>
<dbReference type="Pfam" id="PF04286">
    <property type="entry name" value="DUF445"/>
    <property type="match status" value="1"/>
</dbReference>
<sequence>MAIMDRRRPIPPSEKGDAVMRRVPAPAQAVPPDRARRMRYTATGLLVAMAGTFLLAHHYQGLHPAWGFVLAFSEAAMVGGLADWFAVTALFRRPLGLPIPHTAIIPEKKDRIADQMADFLRDNFLTPSVVARRMRDSNIALAAGNFLLQPRATGEGRIRAGAAELVAELLESLDPERLGDQVRSGLARQLEKLDIAPLLGNMLSAAMADGKHRPLMDSMIRWAGLALEDNEEMVRKMIHDRANALLRWTGLDERLANSVLDGLYRLLAEVLVDPNHPLRGKVEEGLRKLADDLVNDPETRARVEATKKDLLNNPALADWWMNVWEKLRHALIDMMRDPDSALPGQLGGSLAELGRSLREDKALQTQVNRFARRTAVGMVTRYGDQIVQLVSETVRRWDARTVTARIEGAVGRDLQFIRINGTLVGGLVGVTIHTLATIL</sequence>
<evidence type="ECO:0000313" key="2">
    <source>
        <dbReference type="Proteomes" id="UP000034392"/>
    </source>
</evidence>
<dbReference type="SUPFAM" id="SSF48371">
    <property type="entry name" value="ARM repeat"/>
    <property type="match status" value="1"/>
</dbReference>
<dbReference type="PATRIC" id="fig|1267766.3.peg.2391"/>
<dbReference type="Proteomes" id="UP000034392">
    <property type="component" value="Chromosome"/>
</dbReference>
<keyword evidence="2" id="KW-1185">Reference proteome</keyword>